<dbReference type="Proteomes" id="UP001519460">
    <property type="component" value="Unassembled WGS sequence"/>
</dbReference>
<evidence type="ECO:0000313" key="1">
    <source>
        <dbReference type="EMBL" id="KAK7456536.1"/>
    </source>
</evidence>
<keyword evidence="2" id="KW-1185">Reference proteome</keyword>
<protein>
    <submittedName>
        <fullName evidence="1">Uncharacterized protein</fullName>
    </submittedName>
</protein>
<dbReference type="AlphaFoldDB" id="A0ABD0J364"/>
<organism evidence="1 2">
    <name type="scientific">Batillaria attramentaria</name>
    <dbReference type="NCBI Taxonomy" id="370345"/>
    <lineage>
        <taxon>Eukaryota</taxon>
        <taxon>Metazoa</taxon>
        <taxon>Spiralia</taxon>
        <taxon>Lophotrochozoa</taxon>
        <taxon>Mollusca</taxon>
        <taxon>Gastropoda</taxon>
        <taxon>Caenogastropoda</taxon>
        <taxon>Sorbeoconcha</taxon>
        <taxon>Cerithioidea</taxon>
        <taxon>Batillariidae</taxon>
        <taxon>Batillaria</taxon>
    </lineage>
</organism>
<evidence type="ECO:0000313" key="2">
    <source>
        <dbReference type="Proteomes" id="UP001519460"/>
    </source>
</evidence>
<sequence length="92" mass="9962">MLHFGSDVLDVVLCSCQPVQEPLKQGHRFYCGQAISDCRADLVNVVPFLGGYAFHVFTATNQKPSYWLNLSHTRNAALSLPYACALGTSGSG</sequence>
<gene>
    <name evidence="1" type="ORF">BaRGS_00039357</name>
</gene>
<proteinExistence type="predicted"/>
<name>A0ABD0J364_9CAEN</name>
<accession>A0ABD0J364</accession>
<dbReference type="EMBL" id="JACVVK020000683">
    <property type="protein sequence ID" value="KAK7456536.1"/>
    <property type="molecule type" value="Genomic_DNA"/>
</dbReference>
<comment type="caution">
    <text evidence="1">The sequence shown here is derived from an EMBL/GenBank/DDBJ whole genome shotgun (WGS) entry which is preliminary data.</text>
</comment>
<reference evidence="1 2" key="1">
    <citation type="journal article" date="2023" name="Sci. Data">
        <title>Genome assembly of the Korean intertidal mud-creeper Batillaria attramentaria.</title>
        <authorList>
            <person name="Patra A.K."/>
            <person name="Ho P.T."/>
            <person name="Jun S."/>
            <person name="Lee S.J."/>
            <person name="Kim Y."/>
            <person name="Won Y.J."/>
        </authorList>
    </citation>
    <scope>NUCLEOTIDE SEQUENCE [LARGE SCALE GENOMIC DNA]</scope>
    <source>
        <strain evidence="1">Wonlab-2016</strain>
    </source>
</reference>